<protein>
    <submittedName>
        <fullName evidence="2">Secreted protein</fullName>
    </submittedName>
</protein>
<dbReference type="InterPro" id="IPR017946">
    <property type="entry name" value="PLC-like_Pdiesterase_TIM-brl"/>
</dbReference>
<dbReference type="Gene3D" id="3.20.20.190">
    <property type="entry name" value="Phosphatidylinositol (PI) phosphodiesterase"/>
    <property type="match status" value="1"/>
</dbReference>
<dbReference type="Proteomes" id="UP001303760">
    <property type="component" value="Unassembled WGS sequence"/>
</dbReference>
<feature type="signal peptide" evidence="1">
    <location>
        <begin position="1"/>
        <end position="23"/>
    </location>
</feature>
<evidence type="ECO:0000313" key="3">
    <source>
        <dbReference type="Proteomes" id="UP001303760"/>
    </source>
</evidence>
<dbReference type="AlphaFoldDB" id="A0AAN7CD72"/>
<dbReference type="GO" id="GO:0008081">
    <property type="term" value="F:phosphoric diester hydrolase activity"/>
    <property type="evidence" value="ECO:0007669"/>
    <property type="project" value="InterPro"/>
</dbReference>
<evidence type="ECO:0000313" key="2">
    <source>
        <dbReference type="EMBL" id="KAK4239605.1"/>
    </source>
</evidence>
<name>A0AAN7CD72_9PEZI</name>
<accession>A0AAN7CD72</accession>
<feature type="chain" id="PRO_5042911633" evidence="1">
    <location>
        <begin position="24"/>
        <end position="399"/>
    </location>
</feature>
<dbReference type="SUPFAM" id="SSF51695">
    <property type="entry name" value="PLC-like phosphodiesterases"/>
    <property type="match status" value="1"/>
</dbReference>
<comment type="caution">
    <text evidence="2">The sequence shown here is derived from an EMBL/GenBank/DDBJ whole genome shotgun (WGS) entry which is preliminary data.</text>
</comment>
<dbReference type="PANTHER" id="PTHR13593:SF80">
    <property type="entry name" value="PLC-LIKE PHOSPHODIESTERASE"/>
    <property type="match status" value="1"/>
</dbReference>
<gene>
    <name evidence="2" type="ORF">C8A03DRAFT_14018</name>
</gene>
<dbReference type="GO" id="GO:0006629">
    <property type="term" value="P:lipid metabolic process"/>
    <property type="evidence" value="ECO:0007669"/>
    <property type="project" value="InterPro"/>
</dbReference>
<reference evidence="2" key="2">
    <citation type="submission" date="2023-05" db="EMBL/GenBank/DDBJ databases">
        <authorList>
            <consortium name="Lawrence Berkeley National Laboratory"/>
            <person name="Steindorff A."/>
            <person name="Hensen N."/>
            <person name="Bonometti L."/>
            <person name="Westerberg I."/>
            <person name="Brannstrom I.O."/>
            <person name="Guillou S."/>
            <person name="Cros-Aarteil S."/>
            <person name="Calhoun S."/>
            <person name="Haridas S."/>
            <person name="Kuo A."/>
            <person name="Mondo S."/>
            <person name="Pangilinan J."/>
            <person name="Riley R."/>
            <person name="Labutti K."/>
            <person name="Andreopoulos B."/>
            <person name="Lipzen A."/>
            <person name="Chen C."/>
            <person name="Yanf M."/>
            <person name="Daum C."/>
            <person name="Ng V."/>
            <person name="Clum A."/>
            <person name="Ohm R."/>
            <person name="Martin F."/>
            <person name="Silar P."/>
            <person name="Natvig D."/>
            <person name="Lalanne C."/>
            <person name="Gautier V."/>
            <person name="Ament-Velasquez S.L."/>
            <person name="Kruys A."/>
            <person name="Hutchinson M.I."/>
            <person name="Powell A.J."/>
            <person name="Barry K."/>
            <person name="Miller A.N."/>
            <person name="Grigoriev I.V."/>
            <person name="Debuchy R."/>
            <person name="Gladieux P."/>
            <person name="Thoren M.H."/>
            <person name="Johannesson H."/>
        </authorList>
    </citation>
    <scope>NUCLEOTIDE SEQUENCE</scope>
    <source>
        <strain evidence="2">CBS 532.94</strain>
    </source>
</reference>
<dbReference type="Pfam" id="PF26146">
    <property type="entry name" value="PI-PLC_X"/>
    <property type="match status" value="1"/>
</dbReference>
<evidence type="ECO:0000256" key="1">
    <source>
        <dbReference type="SAM" id="SignalP"/>
    </source>
</evidence>
<keyword evidence="1" id="KW-0732">Signal</keyword>
<dbReference type="InterPro" id="IPR051057">
    <property type="entry name" value="PI-PLC_domain"/>
</dbReference>
<reference evidence="2" key="1">
    <citation type="journal article" date="2023" name="Mol. Phylogenet. Evol.">
        <title>Genome-scale phylogeny and comparative genomics of the fungal order Sordariales.</title>
        <authorList>
            <person name="Hensen N."/>
            <person name="Bonometti L."/>
            <person name="Westerberg I."/>
            <person name="Brannstrom I.O."/>
            <person name="Guillou S."/>
            <person name="Cros-Aarteil S."/>
            <person name="Calhoun S."/>
            <person name="Haridas S."/>
            <person name="Kuo A."/>
            <person name="Mondo S."/>
            <person name="Pangilinan J."/>
            <person name="Riley R."/>
            <person name="LaButti K."/>
            <person name="Andreopoulos B."/>
            <person name="Lipzen A."/>
            <person name="Chen C."/>
            <person name="Yan M."/>
            <person name="Daum C."/>
            <person name="Ng V."/>
            <person name="Clum A."/>
            <person name="Steindorff A."/>
            <person name="Ohm R.A."/>
            <person name="Martin F."/>
            <person name="Silar P."/>
            <person name="Natvig D.O."/>
            <person name="Lalanne C."/>
            <person name="Gautier V."/>
            <person name="Ament-Velasquez S.L."/>
            <person name="Kruys A."/>
            <person name="Hutchinson M.I."/>
            <person name="Powell A.J."/>
            <person name="Barry K."/>
            <person name="Miller A.N."/>
            <person name="Grigoriev I.V."/>
            <person name="Debuchy R."/>
            <person name="Gladieux P."/>
            <person name="Hiltunen Thoren M."/>
            <person name="Johannesson H."/>
        </authorList>
    </citation>
    <scope>NUCLEOTIDE SEQUENCE</scope>
    <source>
        <strain evidence="2">CBS 532.94</strain>
    </source>
</reference>
<dbReference type="PANTHER" id="PTHR13593">
    <property type="match status" value="1"/>
</dbReference>
<sequence>MVRSRLRALTALLALLVIPEACASPQGGGTTAATTAQPPSTTSGAPLACNNSPDLCSRAYNNITHMGAHDSAFLRDDTTGNSIAGNQFFNATVALSAGIRMLQAQVHLSNGVLELCHTSCALLDAGPLDVCLAKIKSWLDANPNEVVTLLLVNADNQPASSFGAAFERSGLSTYAFTPSFSSTGNNSTSSNSSVIAWPTLQQMIAANTRLVTFIAPLPTDNTTGQTYPYLLDEFAHVFETAYNITSLASFTCALDRPSTFSASGASGALAAGLLPLLNHFAYDLLTQDIMIPDVSDIDTTNSPNETQTGALGDHARRCMAEWGGDVKPVFVLVDFYDRGPAIETADRVNGIAGRAVGRMSEPGKSGDQNSGRKLEAGARVAAVLCGWFLLESAGAFEDW</sequence>
<organism evidence="2 3">
    <name type="scientific">Achaetomium macrosporum</name>
    <dbReference type="NCBI Taxonomy" id="79813"/>
    <lineage>
        <taxon>Eukaryota</taxon>
        <taxon>Fungi</taxon>
        <taxon>Dikarya</taxon>
        <taxon>Ascomycota</taxon>
        <taxon>Pezizomycotina</taxon>
        <taxon>Sordariomycetes</taxon>
        <taxon>Sordariomycetidae</taxon>
        <taxon>Sordariales</taxon>
        <taxon>Chaetomiaceae</taxon>
        <taxon>Achaetomium</taxon>
    </lineage>
</organism>
<proteinExistence type="predicted"/>
<dbReference type="EMBL" id="MU860059">
    <property type="protein sequence ID" value="KAK4239605.1"/>
    <property type="molecule type" value="Genomic_DNA"/>
</dbReference>
<keyword evidence="3" id="KW-1185">Reference proteome</keyword>